<dbReference type="InterPro" id="IPR044913">
    <property type="entry name" value="P_trefoil_dom_sf"/>
</dbReference>
<dbReference type="SUPFAM" id="SSF57492">
    <property type="entry name" value="Trefoil"/>
    <property type="match status" value="1"/>
</dbReference>
<proteinExistence type="predicted"/>
<keyword evidence="2" id="KW-0479">Metal-binding</keyword>
<feature type="domain" description="C2H2-type" evidence="5">
    <location>
        <begin position="42"/>
        <end position="69"/>
    </location>
</feature>
<comment type="caution">
    <text evidence="3">Lacks conserved residue(s) required for the propagation of feature annotation.</text>
</comment>
<sequence>MHCEVVAGFTRKKFPCSDCEKSCNSAAELRDHQRTHTGERPFKCSFCDKRFALSGTLVRHERLHTGITPYHCSDCGKTFAQQWTLTTHMRTHTGEKPYSCTQCDKSFVAPGELRRHTRIHTGEKPYTCSDCGRHFSLAGTLRNHRRSCTHSKSDSVTDVTADVTQASADESSQEGQASCISCEVPQPDNASLLPRRLSCSITKAVLILGCLLLLLFGGWLLHTIYWLRSTSSQAHRAPAPGQASGPVLQAEVNNTVITARSNACSIIPEGWRFDCYPERGVVVNRELCEARNCCFIPASSSARSKSRKNGIPWCFYPPDFPSYSLVSLNDTSIGLKGALVKDVKTYYPGDILTLEMEIRHETDTRLHVRVSEEVLVL</sequence>
<comment type="caution">
    <text evidence="7">The sequence shown here is derived from an EMBL/GenBank/DDBJ whole genome shotgun (WGS) entry which is preliminary data.</text>
</comment>
<keyword evidence="4" id="KW-0812">Transmembrane</keyword>
<evidence type="ECO:0000256" key="2">
    <source>
        <dbReference type="PROSITE-ProRule" id="PRU00042"/>
    </source>
</evidence>
<keyword evidence="2" id="KW-0863">Zinc-finger</keyword>
<dbReference type="Pfam" id="PF00088">
    <property type="entry name" value="Trefoil"/>
    <property type="match status" value="1"/>
</dbReference>
<dbReference type="Gene3D" id="4.10.110.10">
    <property type="entry name" value="Spasmolytic Protein, domain 1"/>
    <property type="match status" value="1"/>
</dbReference>
<dbReference type="PANTHER" id="PTHR46105">
    <property type="entry name" value="AGAP004733-PA"/>
    <property type="match status" value="1"/>
</dbReference>
<feature type="domain" description="P-type" evidence="6">
    <location>
        <begin position="262"/>
        <end position="318"/>
    </location>
</feature>
<keyword evidence="4" id="KW-0472">Membrane</keyword>
<protein>
    <submittedName>
        <fullName evidence="7">Uncharacterized protein</fullName>
    </submittedName>
</protein>
<dbReference type="InterPro" id="IPR013087">
    <property type="entry name" value="Znf_C2H2_type"/>
</dbReference>
<feature type="transmembrane region" description="Helical" evidence="4">
    <location>
        <begin position="204"/>
        <end position="227"/>
    </location>
</feature>
<dbReference type="Gene3D" id="3.30.160.60">
    <property type="entry name" value="Classic Zinc Finger"/>
    <property type="match status" value="5"/>
</dbReference>
<dbReference type="CDD" id="cd00111">
    <property type="entry name" value="Trefoil"/>
    <property type="match status" value="1"/>
</dbReference>
<evidence type="ECO:0000256" key="3">
    <source>
        <dbReference type="PROSITE-ProRule" id="PRU00779"/>
    </source>
</evidence>
<feature type="domain" description="C2H2-type" evidence="5">
    <location>
        <begin position="14"/>
        <end position="41"/>
    </location>
</feature>
<dbReference type="InterPro" id="IPR050457">
    <property type="entry name" value="ZnFinger_BTB_dom_contain"/>
</dbReference>
<dbReference type="PROSITE" id="PS50157">
    <property type="entry name" value="ZINC_FINGER_C2H2_2"/>
    <property type="match status" value="5"/>
</dbReference>
<evidence type="ECO:0000313" key="7">
    <source>
        <dbReference type="EMBL" id="MEQ2174622.1"/>
    </source>
</evidence>
<name>A0ABV0NT61_9TELE</name>
<keyword evidence="1" id="KW-1015">Disulfide bond</keyword>
<dbReference type="PANTHER" id="PTHR46105:SF31">
    <property type="entry name" value="LOW QUALITY PROTEIN: ZINC FINGER PROTEIN 721-RELATED"/>
    <property type="match status" value="1"/>
</dbReference>
<evidence type="ECO:0000259" key="6">
    <source>
        <dbReference type="PROSITE" id="PS51448"/>
    </source>
</evidence>
<reference evidence="7 8" key="1">
    <citation type="submission" date="2021-06" db="EMBL/GenBank/DDBJ databases">
        <authorList>
            <person name="Palmer J.M."/>
        </authorList>
    </citation>
    <scope>NUCLEOTIDE SEQUENCE [LARGE SCALE GENOMIC DNA]</scope>
    <source>
        <strain evidence="7 8">GA_2019</strain>
        <tissue evidence="7">Muscle</tissue>
    </source>
</reference>
<feature type="domain" description="C2H2-type" evidence="5">
    <location>
        <begin position="126"/>
        <end position="155"/>
    </location>
</feature>
<dbReference type="Proteomes" id="UP001476798">
    <property type="component" value="Unassembled WGS sequence"/>
</dbReference>
<evidence type="ECO:0000256" key="4">
    <source>
        <dbReference type="SAM" id="Phobius"/>
    </source>
</evidence>
<dbReference type="PROSITE" id="PS51448">
    <property type="entry name" value="P_TREFOIL_2"/>
    <property type="match status" value="1"/>
</dbReference>
<gene>
    <name evidence="7" type="ORF">GOODEAATRI_009752</name>
</gene>
<dbReference type="SMART" id="SM00018">
    <property type="entry name" value="PD"/>
    <property type="match status" value="1"/>
</dbReference>
<keyword evidence="8" id="KW-1185">Reference proteome</keyword>
<dbReference type="InterPro" id="IPR036236">
    <property type="entry name" value="Znf_C2H2_sf"/>
</dbReference>
<keyword evidence="2" id="KW-0862">Zinc</keyword>
<dbReference type="EMBL" id="JAHRIO010050530">
    <property type="protein sequence ID" value="MEQ2174622.1"/>
    <property type="molecule type" value="Genomic_DNA"/>
</dbReference>
<organism evidence="7 8">
    <name type="scientific">Goodea atripinnis</name>
    <dbReference type="NCBI Taxonomy" id="208336"/>
    <lineage>
        <taxon>Eukaryota</taxon>
        <taxon>Metazoa</taxon>
        <taxon>Chordata</taxon>
        <taxon>Craniata</taxon>
        <taxon>Vertebrata</taxon>
        <taxon>Euteleostomi</taxon>
        <taxon>Actinopterygii</taxon>
        <taxon>Neopterygii</taxon>
        <taxon>Teleostei</taxon>
        <taxon>Neoteleostei</taxon>
        <taxon>Acanthomorphata</taxon>
        <taxon>Ovalentaria</taxon>
        <taxon>Atherinomorphae</taxon>
        <taxon>Cyprinodontiformes</taxon>
        <taxon>Goodeidae</taxon>
        <taxon>Goodea</taxon>
    </lineage>
</organism>
<feature type="domain" description="C2H2-type" evidence="5">
    <location>
        <begin position="98"/>
        <end position="125"/>
    </location>
</feature>
<dbReference type="Pfam" id="PF00096">
    <property type="entry name" value="zf-C2H2"/>
    <property type="match status" value="5"/>
</dbReference>
<dbReference type="PROSITE" id="PS00028">
    <property type="entry name" value="ZINC_FINGER_C2H2_1"/>
    <property type="match status" value="5"/>
</dbReference>
<evidence type="ECO:0000256" key="1">
    <source>
        <dbReference type="ARBA" id="ARBA00023157"/>
    </source>
</evidence>
<dbReference type="InterPro" id="IPR000519">
    <property type="entry name" value="P_trefoil_dom"/>
</dbReference>
<dbReference type="SMART" id="SM00355">
    <property type="entry name" value="ZnF_C2H2"/>
    <property type="match status" value="5"/>
</dbReference>
<evidence type="ECO:0000259" key="5">
    <source>
        <dbReference type="PROSITE" id="PS50157"/>
    </source>
</evidence>
<accession>A0ABV0NT61</accession>
<keyword evidence="4" id="KW-1133">Transmembrane helix</keyword>
<dbReference type="SUPFAM" id="SSF57667">
    <property type="entry name" value="beta-beta-alpha zinc fingers"/>
    <property type="match status" value="3"/>
</dbReference>
<evidence type="ECO:0000313" key="8">
    <source>
        <dbReference type="Proteomes" id="UP001476798"/>
    </source>
</evidence>
<feature type="domain" description="C2H2-type" evidence="5">
    <location>
        <begin position="70"/>
        <end position="97"/>
    </location>
</feature>